<keyword evidence="2" id="KW-0963">Cytoplasm</keyword>
<dbReference type="Pfam" id="PF01895">
    <property type="entry name" value="PhoU"/>
    <property type="match status" value="2"/>
</dbReference>
<gene>
    <name evidence="4" type="primary">phoU</name>
    <name evidence="4" type="ORF">MMF94_35835</name>
</gene>
<dbReference type="EMBL" id="JAKXMK010000039">
    <property type="protein sequence ID" value="MCH6171105.1"/>
    <property type="molecule type" value="Genomic_DNA"/>
</dbReference>
<accession>A0ABS9TRD1</accession>
<organism evidence="4 5">
    <name type="scientific">Pseudonocardia alaniniphila</name>
    <dbReference type="NCBI Taxonomy" id="75291"/>
    <lineage>
        <taxon>Bacteria</taxon>
        <taxon>Bacillati</taxon>
        <taxon>Actinomycetota</taxon>
        <taxon>Actinomycetes</taxon>
        <taxon>Pseudonocardiales</taxon>
        <taxon>Pseudonocardiaceae</taxon>
        <taxon>Pseudonocardia</taxon>
    </lineage>
</organism>
<proteinExistence type="inferred from homology"/>
<dbReference type="InterPro" id="IPR026022">
    <property type="entry name" value="PhoU_dom"/>
</dbReference>
<name>A0ABS9TRD1_9PSEU</name>
<evidence type="ECO:0000256" key="1">
    <source>
        <dbReference type="ARBA" id="ARBA00022592"/>
    </source>
</evidence>
<dbReference type="Proteomes" id="UP001299970">
    <property type="component" value="Unassembled WGS sequence"/>
</dbReference>
<dbReference type="RefSeq" id="WP_241041904.1">
    <property type="nucleotide sequence ID" value="NZ_BAAAJF010000069.1"/>
</dbReference>
<evidence type="ECO:0000313" key="4">
    <source>
        <dbReference type="EMBL" id="MCH6171105.1"/>
    </source>
</evidence>
<protein>
    <recommendedName>
        <fullName evidence="2">Phosphate-specific transport system accessory protein PhoU</fullName>
    </recommendedName>
</protein>
<dbReference type="PANTHER" id="PTHR42930:SF3">
    <property type="entry name" value="PHOSPHATE-SPECIFIC TRANSPORT SYSTEM ACCESSORY PROTEIN PHOU"/>
    <property type="match status" value="1"/>
</dbReference>
<comment type="subcellular location">
    <subcellularLocation>
        <location evidence="2">Cytoplasm</location>
    </subcellularLocation>
</comment>
<comment type="function">
    <text evidence="2">Plays a role in the regulation of phosphate uptake.</text>
</comment>
<dbReference type="NCBIfam" id="TIGR02135">
    <property type="entry name" value="phoU_full"/>
    <property type="match status" value="1"/>
</dbReference>
<reference evidence="4 5" key="1">
    <citation type="submission" date="2022-03" db="EMBL/GenBank/DDBJ databases">
        <title>Pseudonocardia alaer sp. nov., a novel actinomycete isolated from reed forest soil.</title>
        <authorList>
            <person name="Wang L."/>
        </authorList>
    </citation>
    <scope>NUCLEOTIDE SEQUENCE [LARGE SCALE GENOMIC DNA]</scope>
    <source>
        <strain evidence="4 5">Y-16303</strain>
    </source>
</reference>
<keyword evidence="2" id="KW-0813">Transport</keyword>
<evidence type="ECO:0000259" key="3">
    <source>
        <dbReference type="Pfam" id="PF01895"/>
    </source>
</evidence>
<sequence length="219" mass="23624">MPPVPLPQQLHELADLLGEMCTAAAGALNRATTAMLDGRVRLAEQVIAGDARIDAMRAQIEDVATDALLFHSPVAGDLRAVVSAIRAAGDVERMGDLALHVAQVVSMRHPRPVLPPEVREDFTQMGALAVQLALKAAQVARSRNVILAVELDADDDAMDKLHRHMFTVLMDPSWPHGVPAAVDITLLARYYERFADHAVVVANHTVYAVTGEEPDAIPI</sequence>
<feature type="domain" description="PhoU" evidence="3">
    <location>
        <begin position="18"/>
        <end position="105"/>
    </location>
</feature>
<dbReference type="SUPFAM" id="SSF109755">
    <property type="entry name" value="PhoU-like"/>
    <property type="match status" value="1"/>
</dbReference>
<dbReference type="PANTHER" id="PTHR42930">
    <property type="entry name" value="PHOSPHATE-SPECIFIC TRANSPORT SYSTEM ACCESSORY PROTEIN PHOU"/>
    <property type="match status" value="1"/>
</dbReference>
<dbReference type="PIRSF" id="PIRSF003107">
    <property type="entry name" value="PhoU"/>
    <property type="match status" value="1"/>
</dbReference>
<dbReference type="Gene3D" id="1.20.58.220">
    <property type="entry name" value="Phosphate transport system protein phou homolog 2, domain 2"/>
    <property type="match status" value="1"/>
</dbReference>
<keyword evidence="5" id="KW-1185">Reference proteome</keyword>
<dbReference type="InterPro" id="IPR028366">
    <property type="entry name" value="PhoU"/>
</dbReference>
<evidence type="ECO:0000313" key="5">
    <source>
        <dbReference type="Proteomes" id="UP001299970"/>
    </source>
</evidence>
<dbReference type="InterPro" id="IPR038078">
    <property type="entry name" value="PhoU-like_sf"/>
</dbReference>
<keyword evidence="1 2" id="KW-0592">Phosphate transport</keyword>
<feature type="domain" description="PhoU" evidence="3">
    <location>
        <begin position="123"/>
        <end position="203"/>
    </location>
</feature>
<comment type="caution">
    <text evidence="4">The sequence shown here is derived from an EMBL/GenBank/DDBJ whole genome shotgun (WGS) entry which is preliminary data.</text>
</comment>
<comment type="similarity">
    <text evidence="2">Belongs to the PhoU family.</text>
</comment>
<evidence type="ECO:0000256" key="2">
    <source>
        <dbReference type="PIRNR" id="PIRNR003107"/>
    </source>
</evidence>
<comment type="subunit">
    <text evidence="2">Homodimer.</text>
</comment>